<evidence type="ECO:0000256" key="5">
    <source>
        <dbReference type="PIRSR" id="PIRSR602401-1"/>
    </source>
</evidence>
<dbReference type="PRINTS" id="PR00385">
    <property type="entry name" value="P450"/>
</dbReference>
<dbReference type="GO" id="GO:0005506">
    <property type="term" value="F:iron ion binding"/>
    <property type="evidence" value="ECO:0007669"/>
    <property type="project" value="InterPro"/>
</dbReference>
<dbReference type="PRINTS" id="PR00463">
    <property type="entry name" value="EP450I"/>
</dbReference>
<evidence type="ECO:0000256" key="1">
    <source>
        <dbReference type="ARBA" id="ARBA00001971"/>
    </source>
</evidence>
<dbReference type="Pfam" id="PF00067">
    <property type="entry name" value="p450"/>
    <property type="match status" value="1"/>
</dbReference>
<dbReference type="InterPro" id="IPR002401">
    <property type="entry name" value="Cyt_P450_E_grp-I"/>
</dbReference>
<keyword evidence="6" id="KW-0503">Monooxygenase</keyword>
<evidence type="ECO:0000313" key="7">
    <source>
        <dbReference type="EMBL" id="KAJ5114818.1"/>
    </source>
</evidence>
<dbReference type="GO" id="GO:0016705">
    <property type="term" value="F:oxidoreductase activity, acting on paired donors, with incorporation or reduction of molecular oxygen"/>
    <property type="evidence" value="ECO:0007669"/>
    <property type="project" value="InterPro"/>
</dbReference>
<proteinExistence type="inferred from homology"/>
<dbReference type="PROSITE" id="PS00086">
    <property type="entry name" value="CYTOCHROME_P450"/>
    <property type="match status" value="1"/>
</dbReference>
<keyword evidence="2 5" id="KW-0479">Metal-binding</keyword>
<reference evidence="7" key="2">
    <citation type="journal article" date="2023" name="IMA Fungus">
        <title>Comparative genomic study of the Penicillium genus elucidates a diverse pangenome and 15 lateral gene transfer events.</title>
        <authorList>
            <person name="Petersen C."/>
            <person name="Sorensen T."/>
            <person name="Nielsen M.R."/>
            <person name="Sondergaard T.E."/>
            <person name="Sorensen J.L."/>
            <person name="Fitzpatrick D.A."/>
            <person name="Frisvad J.C."/>
            <person name="Nielsen K.L."/>
        </authorList>
    </citation>
    <scope>NUCLEOTIDE SEQUENCE</scope>
    <source>
        <strain evidence="7">IBT 34128</strain>
    </source>
</reference>
<name>A0A9W9G9Y5_9EURO</name>
<dbReference type="GO" id="GO:0004497">
    <property type="term" value="F:monooxygenase activity"/>
    <property type="evidence" value="ECO:0007669"/>
    <property type="project" value="UniProtKB-KW"/>
</dbReference>
<gene>
    <name evidence="7" type="ORF">NUU61_000577</name>
</gene>
<dbReference type="AlphaFoldDB" id="A0A9W9G9Y5"/>
<dbReference type="Gene3D" id="1.10.630.10">
    <property type="entry name" value="Cytochrome P450"/>
    <property type="match status" value="1"/>
</dbReference>
<dbReference type="RefSeq" id="XP_056516011.1">
    <property type="nucleotide sequence ID" value="XM_056651161.1"/>
</dbReference>
<dbReference type="InterPro" id="IPR017972">
    <property type="entry name" value="Cyt_P450_CS"/>
</dbReference>
<dbReference type="GeneID" id="81390329"/>
<feature type="binding site" description="axial binding residue" evidence="5">
    <location>
        <position position="455"/>
    </location>
    <ligand>
        <name>heme</name>
        <dbReference type="ChEBI" id="CHEBI:30413"/>
    </ligand>
    <ligandPart>
        <name>Fe</name>
        <dbReference type="ChEBI" id="CHEBI:18248"/>
    </ligandPart>
</feature>
<dbReference type="Proteomes" id="UP001141434">
    <property type="component" value="Unassembled WGS sequence"/>
</dbReference>
<dbReference type="PANTHER" id="PTHR24305">
    <property type="entry name" value="CYTOCHROME P450"/>
    <property type="match status" value="1"/>
</dbReference>
<dbReference type="GO" id="GO:0043386">
    <property type="term" value="P:mycotoxin biosynthetic process"/>
    <property type="evidence" value="ECO:0007669"/>
    <property type="project" value="UniProtKB-ARBA"/>
</dbReference>
<dbReference type="InterPro" id="IPR001128">
    <property type="entry name" value="Cyt_P450"/>
</dbReference>
<comment type="caution">
    <text evidence="7">The sequence shown here is derived from an EMBL/GenBank/DDBJ whole genome shotgun (WGS) entry which is preliminary data.</text>
</comment>
<comment type="cofactor">
    <cofactor evidence="1 5">
        <name>heme</name>
        <dbReference type="ChEBI" id="CHEBI:30413"/>
    </cofactor>
</comment>
<keyword evidence="3 6" id="KW-0560">Oxidoreductase</keyword>
<sequence length="515" mass="58734">MILLLLGLFTFVWVILTPILRYFYDAKDLRKYPNQNFLSGLTSLAYVWERRNNFRTRKLYHDHQQHPIIRLGPTVLSFGDVGAIQDIYGHGTLCLKDDVYRSIQGDSPQILNVVDKEDHARKRRMLSNAFAAKSLEHWEFKIADKVKKLVAQFDWRCTDPLDGHPVDAKDLTINFRFWSNLFTLDAIADIALSERLGLLESGSDLLTISQGRHLKNFHFLESLHCGSRAVSRFVGATDWFPILKAASRLFYAHFRAHGNDFGEIVEKLAKRRIEKYRAGAKLNDFFACLIEDKAGNQRNLDRAEIEAETNILLDAGSDTTAIALTHVLYHLIKNPATLAKLREEVSDSLSGESIAPFSKVKSLPYLRACLDESLRLTPPLPRGLERKTPPQGMEILGKPIAGGITVSVPTFLAHRDPTLFPEPERYSPERWLDASDTSKEMRAAFIPFSSGGRACIGRNITIMEQQILVATLVHRYDFALPSDRWELDWEEAFNLWPCQMPIKIWRREVDLNSEA</sequence>
<keyword evidence="5 6" id="KW-0349">Heme</keyword>
<organism evidence="7 8">
    <name type="scientific">Penicillium alfredii</name>
    <dbReference type="NCBI Taxonomy" id="1506179"/>
    <lineage>
        <taxon>Eukaryota</taxon>
        <taxon>Fungi</taxon>
        <taxon>Dikarya</taxon>
        <taxon>Ascomycota</taxon>
        <taxon>Pezizomycotina</taxon>
        <taxon>Eurotiomycetes</taxon>
        <taxon>Eurotiomycetidae</taxon>
        <taxon>Eurotiales</taxon>
        <taxon>Aspergillaceae</taxon>
        <taxon>Penicillium</taxon>
    </lineage>
</organism>
<dbReference type="InterPro" id="IPR036396">
    <property type="entry name" value="Cyt_P450_sf"/>
</dbReference>
<evidence type="ECO:0000256" key="3">
    <source>
        <dbReference type="ARBA" id="ARBA00023002"/>
    </source>
</evidence>
<dbReference type="OrthoDB" id="2789670at2759"/>
<evidence type="ECO:0000313" key="8">
    <source>
        <dbReference type="Proteomes" id="UP001141434"/>
    </source>
</evidence>
<comment type="similarity">
    <text evidence="6">Belongs to the cytochrome P450 family.</text>
</comment>
<dbReference type="InterPro" id="IPR050121">
    <property type="entry name" value="Cytochrome_P450_monoxygenase"/>
</dbReference>
<dbReference type="SUPFAM" id="SSF48264">
    <property type="entry name" value="Cytochrome P450"/>
    <property type="match status" value="1"/>
</dbReference>
<evidence type="ECO:0000256" key="6">
    <source>
        <dbReference type="RuleBase" id="RU000461"/>
    </source>
</evidence>
<evidence type="ECO:0000256" key="4">
    <source>
        <dbReference type="ARBA" id="ARBA00023004"/>
    </source>
</evidence>
<keyword evidence="8" id="KW-1185">Reference proteome</keyword>
<evidence type="ECO:0000256" key="2">
    <source>
        <dbReference type="ARBA" id="ARBA00022723"/>
    </source>
</evidence>
<dbReference type="PANTHER" id="PTHR24305:SF172">
    <property type="entry name" value="P450, PUTATIVE (EUROFUNG)-RELATED"/>
    <property type="match status" value="1"/>
</dbReference>
<protein>
    <submittedName>
        <fullName evidence="7">Benzoate 4-monooxygenase cytochrome P450</fullName>
    </submittedName>
</protein>
<dbReference type="CDD" id="cd11061">
    <property type="entry name" value="CYP67-like"/>
    <property type="match status" value="1"/>
</dbReference>
<reference evidence="7" key="1">
    <citation type="submission" date="2022-11" db="EMBL/GenBank/DDBJ databases">
        <authorList>
            <person name="Petersen C."/>
        </authorList>
    </citation>
    <scope>NUCLEOTIDE SEQUENCE</scope>
    <source>
        <strain evidence="7">IBT 34128</strain>
    </source>
</reference>
<dbReference type="EMBL" id="JAPMSZ010000001">
    <property type="protein sequence ID" value="KAJ5114818.1"/>
    <property type="molecule type" value="Genomic_DNA"/>
</dbReference>
<keyword evidence="4 5" id="KW-0408">Iron</keyword>
<accession>A0A9W9G9Y5</accession>
<dbReference type="GO" id="GO:0020037">
    <property type="term" value="F:heme binding"/>
    <property type="evidence" value="ECO:0007669"/>
    <property type="project" value="InterPro"/>
</dbReference>